<dbReference type="GO" id="GO:0071949">
    <property type="term" value="F:FAD binding"/>
    <property type="evidence" value="ECO:0007669"/>
    <property type="project" value="InterPro"/>
</dbReference>
<dbReference type="InterPro" id="IPR016166">
    <property type="entry name" value="FAD-bd_PCMH"/>
</dbReference>
<evidence type="ECO:0000256" key="10">
    <source>
        <dbReference type="RuleBase" id="RU363113"/>
    </source>
</evidence>
<dbReference type="InterPro" id="IPR004113">
    <property type="entry name" value="FAD-bd_oxidored_4_C"/>
</dbReference>
<organism evidence="12 13">
    <name type="scientific">Stentor coeruleus</name>
    <dbReference type="NCBI Taxonomy" id="5963"/>
    <lineage>
        <taxon>Eukaryota</taxon>
        <taxon>Sar</taxon>
        <taxon>Alveolata</taxon>
        <taxon>Ciliophora</taxon>
        <taxon>Postciliodesmatophora</taxon>
        <taxon>Heterotrichea</taxon>
        <taxon>Heterotrichida</taxon>
        <taxon>Stentoridae</taxon>
        <taxon>Stentor</taxon>
    </lineage>
</organism>
<dbReference type="EC" id="2.5.1.26" evidence="3 10"/>
<comment type="similarity">
    <text evidence="2 10">Belongs to the FAD-binding oxidoreductase/transferase type 4 family.</text>
</comment>
<dbReference type="UniPathway" id="UPA00781"/>
<dbReference type="OrthoDB" id="5332616at2759"/>
<dbReference type="EMBL" id="MPUH01000568">
    <property type="protein sequence ID" value="OMJ77573.1"/>
    <property type="molecule type" value="Genomic_DNA"/>
</dbReference>
<proteinExistence type="inferred from homology"/>
<dbReference type="PANTHER" id="PTHR46568">
    <property type="entry name" value="ALKYLDIHYDROXYACETONEPHOSPHATE SYNTHASE, PEROXISOMAL"/>
    <property type="match status" value="1"/>
</dbReference>
<feature type="site" description="Important for enzyme activity" evidence="9">
    <location>
        <position position="348"/>
    </location>
</feature>
<dbReference type="InterPro" id="IPR016167">
    <property type="entry name" value="FAD-bd_PCMH_sub1"/>
</dbReference>
<dbReference type="Gene3D" id="1.10.45.10">
    <property type="entry name" value="Vanillyl-alcohol Oxidase, Chain A, domain 4"/>
    <property type="match status" value="1"/>
</dbReference>
<accession>A0A1R2BL78</accession>
<dbReference type="Gene3D" id="3.30.160.650">
    <property type="match status" value="1"/>
</dbReference>
<dbReference type="PANTHER" id="PTHR46568:SF1">
    <property type="entry name" value="ALKYLDIHYDROXYACETONEPHOSPHATE SYNTHASE, PEROXISOMAL"/>
    <property type="match status" value="1"/>
</dbReference>
<evidence type="ECO:0000256" key="7">
    <source>
        <dbReference type="PIRSR" id="PIRSR625650-2"/>
    </source>
</evidence>
<evidence type="ECO:0000259" key="11">
    <source>
        <dbReference type="PROSITE" id="PS51387"/>
    </source>
</evidence>
<feature type="binding site" evidence="8">
    <location>
        <begin position="297"/>
        <end position="303"/>
    </location>
    <ligand>
        <name>FAD</name>
        <dbReference type="ChEBI" id="CHEBI:57692"/>
    </ligand>
</feature>
<comment type="catalytic activity">
    <reaction evidence="10">
        <text>a long chain fatty alcohol + a 1-acylglycerone 3-phosphate = a 1-O-alkylglycerone 3-phosphate + a long-chain fatty acid + H(+)</text>
        <dbReference type="Rhea" id="RHEA:36171"/>
        <dbReference type="ChEBI" id="CHEBI:15378"/>
        <dbReference type="ChEBI" id="CHEBI:17135"/>
        <dbReference type="ChEBI" id="CHEBI:57534"/>
        <dbReference type="ChEBI" id="CHEBI:57560"/>
        <dbReference type="ChEBI" id="CHEBI:73315"/>
        <dbReference type="EC" id="2.5.1.26"/>
    </reaction>
</comment>
<evidence type="ECO:0000256" key="4">
    <source>
        <dbReference type="ARBA" id="ARBA00022630"/>
    </source>
</evidence>
<keyword evidence="10" id="KW-0808">Transferase</keyword>
<evidence type="ECO:0000256" key="9">
    <source>
        <dbReference type="PIRSR" id="PIRSR625650-4"/>
    </source>
</evidence>
<evidence type="ECO:0000256" key="5">
    <source>
        <dbReference type="ARBA" id="ARBA00022827"/>
    </source>
</evidence>
<evidence type="ECO:0000313" key="13">
    <source>
        <dbReference type="Proteomes" id="UP000187209"/>
    </source>
</evidence>
<dbReference type="GO" id="GO:0008611">
    <property type="term" value="P:ether lipid biosynthetic process"/>
    <property type="evidence" value="ECO:0007669"/>
    <property type="project" value="UniProtKB-UniPathway"/>
</dbReference>
<comment type="function">
    <text evidence="10">Catalyzes the exchange of an acyl for a long-chain alkyl group and the formation of the ether bond in the biosynthesis of ether phospholipids.</text>
</comment>
<dbReference type="Pfam" id="PF01565">
    <property type="entry name" value="FAD_binding_4"/>
    <property type="match status" value="1"/>
</dbReference>
<dbReference type="SUPFAM" id="SSF55103">
    <property type="entry name" value="FAD-linked oxidases, C-terminal domain"/>
    <property type="match status" value="1"/>
</dbReference>
<dbReference type="SUPFAM" id="SSF56176">
    <property type="entry name" value="FAD-binding/transporter-associated domain-like"/>
    <property type="match status" value="1"/>
</dbReference>
<feature type="binding site" evidence="7">
    <location>
        <position position="444"/>
    </location>
    <ligand>
        <name>substrate</name>
    </ligand>
</feature>
<dbReference type="Proteomes" id="UP000187209">
    <property type="component" value="Unassembled WGS sequence"/>
</dbReference>
<dbReference type="Gene3D" id="3.30.465.10">
    <property type="match status" value="1"/>
</dbReference>
<comment type="subcellular location">
    <subcellularLocation>
        <location evidence="10">Peroxisome</location>
    </subcellularLocation>
</comment>
<protein>
    <recommendedName>
        <fullName evidence="3 10">Alkylglycerone-phosphate synthase</fullName>
        <shortName evidence="10">Alkyl-DHAP synthase</shortName>
        <ecNumber evidence="3 10">2.5.1.26</ecNumber>
    </recommendedName>
</protein>
<evidence type="ECO:0000256" key="8">
    <source>
        <dbReference type="PIRSR" id="PIRSR625650-3"/>
    </source>
</evidence>
<dbReference type="PROSITE" id="PS51387">
    <property type="entry name" value="FAD_PCMH"/>
    <property type="match status" value="1"/>
</dbReference>
<comment type="subunit">
    <text evidence="10">Homodimer.</text>
</comment>
<evidence type="ECO:0000256" key="1">
    <source>
        <dbReference type="ARBA" id="ARBA00004670"/>
    </source>
</evidence>
<keyword evidence="5 8" id="KW-0274">FAD</keyword>
<dbReference type="GO" id="GO:0008609">
    <property type="term" value="F:alkylglycerone-phosphate synthase activity"/>
    <property type="evidence" value="ECO:0007669"/>
    <property type="project" value="UniProtKB-EC"/>
</dbReference>
<feature type="binding site" evidence="8">
    <location>
        <begin position="232"/>
        <end position="238"/>
    </location>
    <ligand>
        <name>FAD</name>
        <dbReference type="ChEBI" id="CHEBI:57692"/>
    </ligand>
</feature>
<comment type="cofactor">
    <cofactor evidence="8 10">
        <name>FAD</name>
        <dbReference type="ChEBI" id="CHEBI:57692"/>
    </cofactor>
</comment>
<evidence type="ECO:0000313" key="12">
    <source>
        <dbReference type="EMBL" id="OMJ77573.1"/>
    </source>
</evidence>
<dbReference type="InterPro" id="IPR016169">
    <property type="entry name" value="FAD-bd_PCMH_sub2"/>
</dbReference>
<gene>
    <name evidence="12" type="ORF">SteCoe_22821</name>
</gene>
<name>A0A1R2BL78_9CILI</name>
<evidence type="ECO:0000256" key="6">
    <source>
        <dbReference type="PIRSR" id="PIRSR625650-1"/>
    </source>
</evidence>
<dbReference type="InterPro" id="IPR025650">
    <property type="entry name" value="Alkyl-DHAP_Synthase"/>
</dbReference>
<feature type="active site" description="Proton donor/acceptor" evidence="6">
    <location>
        <position position="507"/>
    </location>
</feature>
<dbReference type="GO" id="GO:0005777">
    <property type="term" value="C:peroxisome"/>
    <property type="evidence" value="ECO:0007669"/>
    <property type="project" value="UniProtKB-SubCell"/>
</dbReference>
<dbReference type="AlphaFoldDB" id="A0A1R2BL78"/>
<dbReference type="Gene3D" id="3.30.43.10">
    <property type="entry name" value="Uridine Diphospho-n-acetylenolpyruvylglucosamine Reductase, domain 2"/>
    <property type="match status" value="1"/>
</dbReference>
<evidence type="ECO:0000256" key="3">
    <source>
        <dbReference type="ARBA" id="ARBA00012385"/>
    </source>
</evidence>
<feature type="domain" description="FAD-binding PCMH-type" evidence="11">
    <location>
        <begin position="131"/>
        <end position="313"/>
    </location>
</feature>
<dbReference type="InterPro" id="IPR016164">
    <property type="entry name" value="FAD-linked_Oxase-like_C"/>
</dbReference>
<comment type="pathway">
    <text evidence="1 10">Glycerolipid metabolism; ether lipid biosynthesis.</text>
</comment>
<keyword evidence="10" id="KW-0576">Peroxisome</keyword>
<sequence>MERCGNRLSLISNHLSHVPKHNWFKSDGWGFRDTKFDVNSKGQVFLQGSRYEYSGKVLPHFAKWVEEQGLDFGSRAKIQEIIQVDPPINNENFLRDVKKLPIIVSQDNQERAFHSHGHTLQEMFIVKFSKFARCVDVIVYPTNEIEVEKIMNLANEHNVLLVPYGGGTNVTHALQLDEKETRMICSVDMSKMNHVRMVNLTSMTAVVEAGIAGKDMEEELARYGVCCGHEPDSVEFSTLGGWISTRASGMKKNVYGNIEDIIISVRIVTPIGTWEKPCSAPRQSTGPDANNFFIGHEGLFGIITQAIIKVKTLPEVKAYDSIVFPSFEIGAKFMHECGIKQIRPASIRLVDNKQFRFALALKPAEHSQFKTFIDSIKKYYITAIKKYDPETICACTLVFEGSAGQVALQQKQVLEIAKKYKGMRAGEENGKRGYFLTFTIAYIRDFGMEYYLYAESFEAAVPWDNLDKFLYQVPKAIEQACIDKGIRKKPFISSRITQLYDTGCCIYIYFGFFAKDLADPVKTYTEIEDLAREEIMKCGGSLSHHHGVGKLRKGFMNKALGEPALTMLRGLQNAIDPKRIMANSNLFS</sequence>
<feature type="binding site" evidence="8">
    <location>
        <begin position="245"/>
        <end position="248"/>
    </location>
    <ligand>
        <name>FAD</name>
        <dbReference type="ChEBI" id="CHEBI:57692"/>
    </ligand>
</feature>
<reference evidence="12 13" key="1">
    <citation type="submission" date="2016-11" db="EMBL/GenBank/DDBJ databases">
        <title>The macronuclear genome of Stentor coeruleus: a giant cell with tiny introns.</title>
        <authorList>
            <person name="Slabodnick M."/>
            <person name="Ruby J.G."/>
            <person name="Reiff S.B."/>
            <person name="Swart E.C."/>
            <person name="Gosai S."/>
            <person name="Prabakaran S."/>
            <person name="Witkowska E."/>
            <person name="Larue G.E."/>
            <person name="Fisher S."/>
            <person name="Freeman R.M."/>
            <person name="Gunawardena J."/>
            <person name="Chu W."/>
            <person name="Stover N.A."/>
            <person name="Gregory B.D."/>
            <person name="Nowacki M."/>
            <person name="Derisi J."/>
            <person name="Roy S.W."/>
            <person name="Marshall W.F."/>
            <person name="Sood P."/>
        </authorList>
    </citation>
    <scope>NUCLEOTIDE SEQUENCE [LARGE SCALE GENOMIC DNA]</scope>
    <source>
        <strain evidence="12">WM001</strain>
    </source>
</reference>
<comment type="caution">
    <text evidence="12">The sequence shown here is derived from an EMBL/GenBank/DDBJ whole genome shotgun (WGS) entry which is preliminary data.</text>
</comment>
<dbReference type="InterPro" id="IPR016171">
    <property type="entry name" value="Vanillyl_alc_oxidase_C-sub2"/>
</dbReference>
<dbReference type="Gene3D" id="3.30.300.330">
    <property type="match status" value="1"/>
</dbReference>
<keyword evidence="10" id="KW-0443">Lipid metabolism</keyword>
<evidence type="ECO:0000256" key="2">
    <source>
        <dbReference type="ARBA" id="ARBA00008000"/>
    </source>
</evidence>
<keyword evidence="10" id="KW-0444">Lipid biosynthesis</keyword>
<dbReference type="Gene3D" id="3.30.70.3450">
    <property type="match status" value="1"/>
</dbReference>
<dbReference type="Pfam" id="PF02913">
    <property type="entry name" value="FAD-oxidase_C"/>
    <property type="match status" value="1"/>
</dbReference>
<dbReference type="InterPro" id="IPR036318">
    <property type="entry name" value="FAD-bd_PCMH-like_sf"/>
</dbReference>
<keyword evidence="4 10" id="KW-0285">Flavoprotein</keyword>
<keyword evidence="13" id="KW-1185">Reference proteome</keyword>
<dbReference type="InterPro" id="IPR006094">
    <property type="entry name" value="Oxid_FAD_bind_N"/>
</dbReference>